<evidence type="ECO:0000259" key="3">
    <source>
        <dbReference type="PROSITE" id="PS50106"/>
    </source>
</evidence>
<dbReference type="InterPro" id="IPR027065">
    <property type="entry name" value="Lon_Prtase"/>
</dbReference>
<reference evidence="5 6" key="1">
    <citation type="submission" date="2021-01" db="EMBL/GenBank/DDBJ databases">
        <title>Genomic Encyclopedia of Type Strains, Phase IV (KMG-IV): sequencing the most valuable type-strain genomes for metagenomic binning, comparative biology and taxonomic classification.</title>
        <authorList>
            <person name="Goeker M."/>
        </authorList>
    </citation>
    <scope>NUCLEOTIDE SEQUENCE [LARGE SCALE GENOMIC DNA]</scope>
    <source>
        <strain evidence="5 6">DSM 105453</strain>
    </source>
</reference>
<gene>
    <name evidence="5" type="ORF">JOC94_001367</name>
</gene>
<keyword evidence="1" id="KW-0645">Protease</keyword>
<dbReference type="InterPro" id="IPR014721">
    <property type="entry name" value="Ribsml_uS5_D2-typ_fold_subgr"/>
</dbReference>
<evidence type="ECO:0000256" key="2">
    <source>
        <dbReference type="SAM" id="Phobius"/>
    </source>
</evidence>
<organism evidence="5 6">
    <name type="scientific">Siminovitchia thermophila</name>
    <dbReference type="NCBI Taxonomy" id="1245522"/>
    <lineage>
        <taxon>Bacteria</taxon>
        <taxon>Bacillati</taxon>
        <taxon>Bacillota</taxon>
        <taxon>Bacilli</taxon>
        <taxon>Bacillales</taxon>
        <taxon>Bacillaceae</taxon>
        <taxon>Siminovitchia</taxon>
    </lineage>
</organism>
<proteinExistence type="inferred from homology"/>
<evidence type="ECO:0000313" key="5">
    <source>
        <dbReference type="EMBL" id="MBM7714395.1"/>
    </source>
</evidence>
<evidence type="ECO:0000259" key="4">
    <source>
        <dbReference type="PROSITE" id="PS51786"/>
    </source>
</evidence>
<dbReference type="InterPro" id="IPR001478">
    <property type="entry name" value="PDZ"/>
</dbReference>
<feature type="domain" description="PDZ" evidence="3">
    <location>
        <begin position="104"/>
        <end position="190"/>
    </location>
</feature>
<evidence type="ECO:0000313" key="6">
    <source>
        <dbReference type="Proteomes" id="UP000823485"/>
    </source>
</evidence>
<dbReference type="Gene3D" id="3.30.230.10">
    <property type="match status" value="1"/>
</dbReference>
<keyword evidence="2" id="KW-0812">Transmembrane</keyword>
<feature type="transmembrane region" description="Helical" evidence="2">
    <location>
        <begin position="12"/>
        <end position="33"/>
    </location>
</feature>
<feature type="domain" description="Lon proteolytic" evidence="4">
    <location>
        <begin position="231"/>
        <end position="340"/>
    </location>
</feature>
<dbReference type="EMBL" id="JAFBFH010000007">
    <property type="protein sequence ID" value="MBM7714395.1"/>
    <property type="molecule type" value="Genomic_DNA"/>
</dbReference>
<dbReference type="PROSITE" id="PS50106">
    <property type="entry name" value="PDZ"/>
    <property type="match status" value="1"/>
</dbReference>
<dbReference type="NCBIfam" id="NF041438">
    <property type="entry name" value="SepM_fam_S16"/>
    <property type="match status" value="1"/>
</dbReference>
<dbReference type="InterPro" id="IPR020568">
    <property type="entry name" value="Ribosomal_Su5_D2-typ_SF"/>
</dbReference>
<protein>
    <recommendedName>
        <fullName evidence="1">endopeptidase La</fullName>
        <ecNumber evidence="1">3.4.21.53</ecNumber>
    </recommendedName>
</protein>
<dbReference type="RefSeq" id="WP_077109704.1">
    <property type="nucleotide sequence ID" value="NZ_JAFBFH010000007.1"/>
</dbReference>
<dbReference type="InterPro" id="IPR036034">
    <property type="entry name" value="PDZ_sf"/>
</dbReference>
<dbReference type="SUPFAM" id="SSF50156">
    <property type="entry name" value="PDZ domain-like"/>
    <property type="match status" value="1"/>
</dbReference>
<dbReference type="InterPro" id="IPR008269">
    <property type="entry name" value="Lon_proteolytic"/>
</dbReference>
<dbReference type="PROSITE" id="PS51786">
    <property type="entry name" value="LON_PROTEOLYTIC"/>
    <property type="match status" value="1"/>
</dbReference>
<keyword evidence="2" id="KW-0472">Membrane</keyword>
<dbReference type="Pfam" id="PF13180">
    <property type="entry name" value="PDZ_2"/>
    <property type="match status" value="1"/>
</dbReference>
<dbReference type="SMART" id="SM00228">
    <property type="entry name" value="PDZ"/>
    <property type="match status" value="1"/>
</dbReference>
<keyword evidence="2" id="KW-1133">Transmembrane helix</keyword>
<keyword evidence="1" id="KW-0720">Serine protease</keyword>
<dbReference type="Gene3D" id="2.30.42.10">
    <property type="match status" value="1"/>
</dbReference>
<comment type="catalytic activity">
    <reaction evidence="1">
        <text>Hydrolysis of proteins in presence of ATP.</text>
        <dbReference type="EC" id="3.4.21.53"/>
    </reaction>
</comment>
<feature type="active site" evidence="1">
    <location>
        <position position="283"/>
    </location>
</feature>
<dbReference type="Pfam" id="PF05362">
    <property type="entry name" value="Lon_C"/>
    <property type="match status" value="1"/>
</dbReference>
<dbReference type="EC" id="3.4.21.53" evidence="1"/>
<name>A0ABS2R4S1_9BACI</name>
<dbReference type="PANTHER" id="PTHR10046">
    <property type="entry name" value="ATP DEPENDENT LON PROTEASE FAMILY MEMBER"/>
    <property type="match status" value="1"/>
</dbReference>
<keyword evidence="1" id="KW-0378">Hydrolase</keyword>
<dbReference type="SUPFAM" id="SSF54211">
    <property type="entry name" value="Ribosomal protein S5 domain 2-like"/>
    <property type="match status" value="1"/>
</dbReference>
<feature type="active site" evidence="1">
    <location>
        <position position="238"/>
    </location>
</feature>
<evidence type="ECO:0000256" key="1">
    <source>
        <dbReference type="PROSITE-ProRule" id="PRU01122"/>
    </source>
</evidence>
<accession>A0ABS2R4S1</accession>
<dbReference type="Proteomes" id="UP000823485">
    <property type="component" value="Unassembled WGS sequence"/>
</dbReference>
<comment type="caution">
    <text evidence="5">The sequence shown here is derived from an EMBL/GenBank/DDBJ whole genome shotgun (WGS) entry which is preliminary data.</text>
</comment>
<sequence>MLPAKGTRKKRILTGIVILFIVSLFVPTPFHIFQPGSVEELGSKVLVEDGEQEAEGQLYLTTVLSMKASNIYYLAYGLLAPHAAVERSTSVKGNMTDQEYNRWLKYLMDSSQESAVVAGLKAAGEEVNIYPKGVIIQAVDEKSKAKGSLEVGDIIHTVDGLPVRKSSDLLAYLKGKETGDVVTVGLNRDGVEKKEEIELIPLKHSKTKAGLGIVLSDYTKLETSRKVKIKAGDIGGPSAGLMFSLEVYKQLQNRDITKGYKIAGTGTISQDGKVGQIGGIREKITAVDKADIDIFFCPKDIEPTDTNEKTVMEEAEKYGYDVKIVPVETLEEAIKFLEKLPPKP</sequence>
<comment type="similarity">
    <text evidence="1">Belongs to the peptidase S16 family.</text>
</comment>
<keyword evidence="6" id="KW-1185">Reference proteome</keyword>